<evidence type="ECO:0000259" key="5">
    <source>
        <dbReference type="PROSITE" id="PS01180"/>
    </source>
</evidence>
<dbReference type="PANTHER" id="PTHR24251:SF37">
    <property type="entry name" value="CUB DOMAIN-CONTAINING PROTEIN"/>
    <property type="match status" value="1"/>
</dbReference>
<comment type="caution">
    <text evidence="6">The sequence shown here is derived from an EMBL/GenBank/DDBJ whole genome shotgun (WGS) entry which is preliminary data.</text>
</comment>
<organism evidence="6 7">
    <name type="scientific">Holothuria leucospilota</name>
    <name type="common">Black long sea cucumber</name>
    <name type="synonym">Mertensiothuria leucospilota</name>
    <dbReference type="NCBI Taxonomy" id="206669"/>
    <lineage>
        <taxon>Eukaryota</taxon>
        <taxon>Metazoa</taxon>
        <taxon>Echinodermata</taxon>
        <taxon>Eleutherozoa</taxon>
        <taxon>Echinozoa</taxon>
        <taxon>Holothuroidea</taxon>
        <taxon>Aspidochirotacea</taxon>
        <taxon>Aspidochirotida</taxon>
        <taxon>Holothuriidae</taxon>
        <taxon>Holothuria</taxon>
    </lineage>
</organism>
<evidence type="ECO:0000256" key="1">
    <source>
        <dbReference type="ARBA" id="ARBA00022737"/>
    </source>
</evidence>
<evidence type="ECO:0000256" key="2">
    <source>
        <dbReference type="ARBA" id="ARBA00023157"/>
    </source>
</evidence>
<dbReference type="PROSITE" id="PS01180">
    <property type="entry name" value="CUB"/>
    <property type="match status" value="1"/>
</dbReference>
<keyword evidence="1" id="KW-0677">Repeat</keyword>
<comment type="caution">
    <text evidence="3">Lacks conserved residue(s) required for the propagation of feature annotation.</text>
</comment>
<dbReference type="CDD" id="cd00041">
    <property type="entry name" value="CUB"/>
    <property type="match status" value="1"/>
</dbReference>
<dbReference type="SMART" id="SM00042">
    <property type="entry name" value="CUB"/>
    <property type="match status" value="1"/>
</dbReference>
<protein>
    <submittedName>
        <fullName evidence="6">Deleted in malignant brain tumors 1 protein</fullName>
    </submittedName>
</protein>
<dbReference type="InterPro" id="IPR035914">
    <property type="entry name" value="Sperma_CUB_dom_sf"/>
</dbReference>
<reference evidence="6" key="1">
    <citation type="submission" date="2021-10" db="EMBL/GenBank/DDBJ databases">
        <title>Tropical sea cucumber genome reveals ecological adaptation and Cuvierian tubules defense mechanism.</title>
        <authorList>
            <person name="Chen T."/>
        </authorList>
    </citation>
    <scope>NUCLEOTIDE SEQUENCE</scope>
    <source>
        <strain evidence="6">Nanhai2018</strain>
        <tissue evidence="6">Muscle</tissue>
    </source>
</reference>
<feature type="transmembrane region" description="Helical" evidence="4">
    <location>
        <begin position="152"/>
        <end position="175"/>
    </location>
</feature>
<evidence type="ECO:0000256" key="3">
    <source>
        <dbReference type="PROSITE-ProRule" id="PRU00059"/>
    </source>
</evidence>
<dbReference type="InterPro" id="IPR000859">
    <property type="entry name" value="CUB_dom"/>
</dbReference>
<dbReference type="Proteomes" id="UP001152320">
    <property type="component" value="Chromosome 12"/>
</dbReference>
<keyword evidence="4" id="KW-0812">Transmembrane</keyword>
<keyword evidence="7" id="KW-1185">Reference proteome</keyword>
<proteinExistence type="predicted"/>
<dbReference type="SUPFAM" id="SSF49854">
    <property type="entry name" value="Spermadhesin, CUB domain"/>
    <property type="match status" value="1"/>
</dbReference>
<dbReference type="Pfam" id="PF00431">
    <property type="entry name" value="CUB"/>
    <property type="match status" value="1"/>
</dbReference>
<dbReference type="AlphaFoldDB" id="A0A9Q1H4Q7"/>
<gene>
    <name evidence="6" type="ORF">HOLleu_25724</name>
</gene>
<dbReference type="Gene3D" id="2.60.120.290">
    <property type="entry name" value="Spermadhesin, CUB domain"/>
    <property type="match status" value="1"/>
</dbReference>
<keyword evidence="2" id="KW-1015">Disulfide bond</keyword>
<dbReference type="PANTHER" id="PTHR24251">
    <property type="entry name" value="OVOCHYMASE-RELATED"/>
    <property type="match status" value="1"/>
</dbReference>
<keyword evidence="4" id="KW-1133">Transmembrane helix</keyword>
<evidence type="ECO:0000313" key="6">
    <source>
        <dbReference type="EMBL" id="KAJ8032251.1"/>
    </source>
</evidence>
<evidence type="ECO:0000313" key="7">
    <source>
        <dbReference type="Proteomes" id="UP001152320"/>
    </source>
</evidence>
<accession>A0A9Q1H4Q7</accession>
<feature type="domain" description="CUB" evidence="5">
    <location>
        <begin position="1"/>
        <end position="118"/>
    </location>
</feature>
<keyword evidence="4" id="KW-0472">Membrane</keyword>
<dbReference type="OrthoDB" id="9971251at2759"/>
<dbReference type="EMBL" id="JAIZAY010000012">
    <property type="protein sequence ID" value="KAJ8032251.1"/>
    <property type="molecule type" value="Genomic_DNA"/>
</dbReference>
<evidence type="ECO:0000256" key="4">
    <source>
        <dbReference type="SAM" id="Phobius"/>
    </source>
</evidence>
<sequence>MNADIMYLRDPSGEFTSPGYPGTPSVYVEWNITVDEDHRILLQFSDFQLVERNPCSIDDFELYDGAFFMSLRRGRWCWDSFDKLTLTTYISIGNVFLLRFRTVSGYSRRGFKANYSSTTRKSATTNVLNITPTTAVGENLPCSIKSSTPTGIIVAIATSIIVAINVIVIAALIVWKYKMNNLSKDSSNDETSKALSRGNISTEMYEVVKEEDVHDIKSDYENTKLEGRGEKSVPTTDISMNVQNLKVYSKEIVRKGDLDTPDGTYETPDVNLYTYADPSEMKFCLTK</sequence>
<name>A0A9Q1H4Q7_HOLLE</name>